<evidence type="ECO:0000256" key="1">
    <source>
        <dbReference type="SAM" id="MobiDB-lite"/>
    </source>
</evidence>
<accession>A0A855SET6</accession>
<evidence type="ECO:0000313" key="3">
    <source>
        <dbReference type="EMBL" id="PSX08045.1"/>
    </source>
</evidence>
<dbReference type="InterPro" id="IPR017739">
    <property type="entry name" value="T6SS-assoc_VCA0119"/>
</dbReference>
<dbReference type="EMBL" id="PYOY01000003">
    <property type="protein sequence ID" value="PSX08045.1"/>
    <property type="molecule type" value="Genomic_DNA"/>
</dbReference>
<feature type="region of interest" description="Disordered" evidence="1">
    <location>
        <begin position="183"/>
        <end position="206"/>
    </location>
</feature>
<organism evidence="3 4">
    <name type="scientific">Photobacterium angustum</name>
    <dbReference type="NCBI Taxonomy" id="661"/>
    <lineage>
        <taxon>Bacteria</taxon>
        <taxon>Pseudomonadati</taxon>
        <taxon>Pseudomonadota</taxon>
        <taxon>Gammaproteobacteria</taxon>
        <taxon>Vibrionales</taxon>
        <taxon>Vibrionaceae</taxon>
        <taxon>Photobacterium</taxon>
    </lineage>
</organism>
<proteinExistence type="predicted"/>
<reference evidence="3 4" key="1">
    <citation type="submission" date="2018-01" db="EMBL/GenBank/DDBJ databases">
        <title>Whole genome sequencing of Histamine producing bacteria.</title>
        <authorList>
            <person name="Butler K."/>
        </authorList>
    </citation>
    <scope>NUCLEOTIDE SEQUENCE [LARGE SCALE GENOMIC DNA]</scope>
    <source>
        <strain evidence="3 4">A2-1</strain>
    </source>
</reference>
<dbReference type="AlphaFoldDB" id="A0A855SET6"/>
<dbReference type="Proteomes" id="UP000241440">
    <property type="component" value="Unassembled WGS sequence"/>
</dbReference>
<protein>
    <submittedName>
        <fullName evidence="3">Type VI secretion system protein TssA</fullName>
    </submittedName>
</protein>
<dbReference type="PANTHER" id="PTHR37024">
    <property type="entry name" value="TYPE VI SECRETION SYSTEM DUF2094 AND IMPA-RELATED DOMAIN PROTEIN"/>
    <property type="match status" value="1"/>
</dbReference>
<dbReference type="PANTHER" id="PTHR37024:SF3">
    <property type="entry name" value="TYPE VI SECRETION SYSTEM PROTEIN TSSA"/>
    <property type="match status" value="1"/>
</dbReference>
<feature type="compositionally biased region" description="Polar residues" evidence="1">
    <location>
        <begin position="193"/>
        <end position="203"/>
    </location>
</feature>
<sequence>MLKGTLREQLLAPISPDNPVGERLRDHPQLNFIDDQMMKVGTLSHGEVQWHEVESCAVSLLSEHTKDLKLLTVLMQCLQHQATPERFSLSIGVLVDFLSNFWLECQPFPGARGEIHRKKFFNQICQRTYVAADKLDWSLFDSDLKQVLEALLEELDNQASSLSLPVDIINDISARVRVNLGQAGRDNHENKTKAPQPSQDVAVSSSSVITSQTSTGTPVSIPNLDIDNSSERAFKNSLLKAVDSLNELGSDAIKLSIRVRRFAMWFSINTLPDANAQKETQLMPVSSDRISDYEESLQRGADIELWSRVEESLTKSPYWLDGHFLSFRIAKALGLDDWASIIKDELQSFVDRLPALLTYSFKGQVPFASEATIAWLLNQDKSVKVAQITQQGSWNEKRTEALQLAEDEGIAPALSMLDEGLSQATEPRDAFYWRLLSADVMEAHSLSSMATVQYQTLYRQVNEMSVTEWEPSLLAQLKNNIAEQ</sequence>
<dbReference type="NCBIfam" id="TIGR03362">
    <property type="entry name" value="VI_chp_7"/>
    <property type="match status" value="1"/>
</dbReference>
<dbReference type="Pfam" id="PF06812">
    <property type="entry name" value="ImpA_N"/>
    <property type="match status" value="1"/>
</dbReference>
<dbReference type="GeneID" id="61229111"/>
<dbReference type="Pfam" id="PF16989">
    <property type="entry name" value="T6SS_VasJ"/>
    <property type="match status" value="1"/>
</dbReference>
<feature type="domain" description="ImpA N-terminal" evidence="2">
    <location>
        <begin position="11"/>
        <end position="125"/>
    </location>
</feature>
<evidence type="ECO:0000259" key="2">
    <source>
        <dbReference type="Pfam" id="PF06812"/>
    </source>
</evidence>
<name>A0A855SET6_PHOAN</name>
<dbReference type="InterPro" id="IPR010657">
    <property type="entry name" value="ImpA_N"/>
</dbReference>
<comment type="caution">
    <text evidence="3">The sequence shown here is derived from an EMBL/GenBank/DDBJ whole genome shotgun (WGS) entry which is preliminary data.</text>
</comment>
<evidence type="ECO:0000313" key="4">
    <source>
        <dbReference type="Proteomes" id="UP000241440"/>
    </source>
</evidence>
<dbReference type="RefSeq" id="WP_045084957.1">
    <property type="nucleotide sequence ID" value="NZ_JZSX01000028.1"/>
</dbReference>
<gene>
    <name evidence="3" type="primary">tssA</name>
    <name evidence="3" type="ORF">C0W41_08520</name>
</gene>